<evidence type="ECO:0000313" key="2">
    <source>
        <dbReference type="Proteomes" id="UP001164250"/>
    </source>
</evidence>
<evidence type="ECO:0000313" key="1">
    <source>
        <dbReference type="EMBL" id="KAJ0106620.1"/>
    </source>
</evidence>
<sequence>MAGCSVLSASDCGKISGYESNGCYLEVNTYEKDSFDDSDVYKDKLKCLFDQVLSAFLKEVACKGCIRPVPARLGDGQSLDLFELFWVVRERGGFHKVSENGLWSFVVMELGLDLCVLASVKLIYSRYLGEIEQWLMGTGSKSLGNGGHDCGGNHGFLSLELEREFRDLLMKWPYKIKDDRLSLVEYERNGTYVDMDIEKSALNLWNNKSRHVRSSAVRKSCSDYDEKFLDDDEKLLNDDSIVGQNNFSYRKRKRESLSGMLNWLIQIAQHPDDPSVGVIRSHLSGSSMKRRHCGCRQSGHEMHCYEEDMLIRTLNSLPCR</sequence>
<keyword evidence="2" id="KW-1185">Reference proteome</keyword>
<reference evidence="2" key="1">
    <citation type="journal article" date="2023" name="G3 (Bethesda)">
        <title>Genome assembly and association tests identify interacting loci associated with vigor, precocity, and sex in interspecific pistachio rootstocks.</title>
        <authorList>
            <person name="Palmer W."/>
            <person name="Jacygrad E."/>
            <person name="Sagayaradj S."/>
            <person name="Cavanaugh K."/>
            <person name="Han R."/>
            <person name="Bertier L."/>
            <person name="Beede B."/>
            <person name="Kafkas S."/>
            <person name="Golino D."/>
            <person name="Preece J."/>
            <person name="Michelmore R."/>
        </authorList>
    </citation>
    <scope>NUCLEOTIDE SEQUENCE [LARGE SCALE GENOMIC DNA]</scope>
</reference>
<dbReference type="Proteomes" id="UP001164250">
    <property type="component" value="Chromosome 2"/>
</dbReference>
<proteinExistence type="predicted"/>
<dbReference type="EMBL" id="CM047898">
    <property type="protein sequence ID" value="KAJ0106620.1"/>
    <property type="molecule type" value="Genomic_DNA"/>
</dbReference>
<protein>
    <submittedName>
        <fullName evidence="1">Uncharacterized protein</fullName>
    </submittedName>
</protein>
<gene>
    <name evidence="1" type="ORF">Patl1_17694</name>
</gene>
<accession>A0ACC1C3R4</accession>
<name>A0ACC1C3R4_9ROSI</name>
<organism evidence="1 2">
    <name type="scientific">Pistacia atlantica</name>
    <dbReference type="NCBI Taxonomy" id="434234"/>
    <lineage>
        <taxon>Eukaryota</taxon>
        <taxon>Viridiplantae</taxon>
        <taxon>Streptophyta</taxon>
        <taxon>Embryophyta</taxon>
        <taxon>Tracheophyta</taxon>
        <taxon>Spermatophyta</taxon>
        <taxon>Magnoliopsida</taxon>
        <taxon>eudicotyledons</taxon>
        <taxon>Gunneridae</taxon>
        <taxon>Pentapetalae</taxon>
        <taxon>rosids</taxon>
        <taxon>malvids</taxon>
        <taxon>Sapindales</taxon>
        <taxon>Anacardiaceae</taxon>
        <taxon>Pistacia</taxon>
    </lineage>
</organism>
<comment type="caution">
    <text evidence="1">The sequence shown here is derived from an EMBL/GenBank/DDBJ whole genome shotgun (WGS) entry which is preliminary data.</text>
</comment>